<reference evidence="1" key="1">
    <citation type="submission" date="2018-05" db="EMBL/GenBank/DDBJ databases">
        <authorList>
            <person name="Lanie J.A."/>
            <person name="Ng W.-L."/>
            <person name="Kazmierczak K.M."/>
            <person name="Andrzejewski T.M."/>
            <person name="Davidsen T.M."/>
            <person name="Wayne K.J."/>
            <person name="Tettelin H."/>
            <person name="Glass J.I."/>
            <person name="Rusch D."/>
            <person name="Podicherti R."/>
            <person name="Tsui H.-C.T."/>
            <person name="Winkler M.E."/>
        </authorList>
    </citation>
    <scope>NUCLEOTIDE SEQUENCE</scope>
</reference>
<proteinExistence type="predicted"/>
<dbReference type="EMBL" id="UINC01001692">
    <property type="protein sequence ID" value="SUZ86627.1"/>
    <property type="molecule type" value="Genomic_DNA"/>
</dbReference>
<sequence>MSPGGLAAGPFEVLLQPVSYPRFRIDALHEFFCGLRWLVFFDSGLGPDHNCLLPLSHEQKCYFQSKAVFKATLANYTPKPAFKLHFQIYRIKERSPVKDSLLYILRP</sequence>
<accession>A0A381R9V0</accession>
<protein>
    <submittedName>
        <fullName evidence="1">Uncharacterized protein</fullName>
    </submittedName>
</protein>
<evidence type="ECO:0000313" key="1">
    <source>
        <dbReference type="EMBL" id="SUZ86627.1"/>
    </source>
</evidence>
<gene>
    <name evidence="1" type="ORF">METZ01_LOCUS39481</name>
</gene>
<dbReference type="AlphaFoldDB" id="A0A381R9V0"/>
<organism evidence="1">
    <name type="scientific">marine metagenome</name>
    <dbReference type="NCBI Taxonomy" id="408172"/>
    <lineage>
        <taxon>unclassified sequences</taxon>
        <taxon>metagenomes</taxon>
        <taxon>ecological metagenomes</taxon>
    </lineage>
</organism>
<name>A0A381R9V0_9ZZZZ</name>